<dbReference type="InterPro" id="IPR027417">
    <property type="entry name" value="P-loop_NTPase"/>
</dbReference>
<dbReference type="CDD" id="cd14014">
    <property type="entry name" value="STKc_PknB_like"/>
    <property type="match status" value="1"/>
</dbReference>
<keyword evidence="2" id="KW-0067">ATP-binding</keyword>
<dbReference type="Pfam" id="PF00069">
    <property type="entry name" value="Pkinase"/>
    <property type="match status" value="1"/>
</dbReference>
<dbReference type="InterPro" id="IPR011990">
    <property type="entry name" value="TPR-like_helical_dom_sf"/>
</dbReference>
<evidence type="ECO:0000256" key="2">
    <source>
        <dbReference type="ARBA" id="ARBA00022840"/>
    </source>
</evidence>
<dbReference type="SUPFAM" id="SSF52540">
    <property type="entry name" value="P-loop containing nucleoside triphosphate hydrolases"/>
    <property type="match status" value="1"/>
</dbReference>
<dbReference type="Gene3D" id="1.10.510.10">
    <property type="entry name" value="Transferase(Phosphotransferase) domain 1"/>
    <property type="match status" value="1"/>
</dbReference>
<reference evidence="4 5" key="1">
    <citation type="submission" date="2015-08" db="EMBL/GenBank/DDBJ databases">
        <authorList>
            <person name="Babu N.S."/>
            <person name="Beckwith C.J."/>
            <person name="Beseler K.G."/>
            <person name="Brison A."/>
            <person name="Carone J.V."/>
            <person name="Caskin T.P."/>
            <person name="Diamond M."/>
            <person name="Durham M.E."/>
            <person name="Foxe J.M."/>
            <person name="Go M."/>
            <person name="Henderson B.A."/>
            <person name="Jones I.B."/>
            <person name="McGettigan J.A."/>
            <person name="Micheletti S.J."/>
            <person name="Nasrallah M.E."/>
            <person name="Ortiz D."/>
            <person name="Piller C.R."/>
            <person name="Privatt S.R."/>
            <person name="Schneider S.L."/>
            <person name="Sharp S."/>
            <person name="Smith T.C."/>
            <person name="Stanton J.D."/>
            <person name="Ullery H.E."/>
            <person name="Wilson R.J."/>
            <person name="Serrano M.G."/>
            <person name="Buck G."/>
            <person name="Lee V."/>
            <person name="Wang Y."/>
            <person name="Carvalho R."/>
            <person name="Voegtly L."/>
            <person name="Shi R."/>
            <person name="Duckworth R."/>
            <person name="Johnson A."/>
            <person name="Loviza R."/>
            <person name="Walstead R."/>
            <person name="Shah Z."/>
            <person name="Kiflezghi M."/>
            <person name="Wade K."/>
            <person name="Ball S.L."/>
            <person name="Bradley K.W."/>
            <person name="Asai D.J."/>
            <person name="Bowman C.A."/>
            <person name="Russell D.A."/>
            <person name="Pope W.H."/>
            <person name="Jacobs-Sera D."/>
            <person name="Hendrix R.W."/>
            <person name="Hatfull G.F."/>
        </authorList>
    </citation>
    <scope>NUCLEOTIDE SEQUENCE [LARGE SCALE GENOMIC DNA]</scope>
    <source>
        <strain evidence="4 5">DSM 27648</strain>
    </source>
</reference>
<dbReference type="Pfam" id="PF13191">
    <property type="entry name" value="AAA_16"/>
    <property type="match status" value="1"/>
</dbReference>
<dbReference type="Gene3D" id="1.25.40.10">
    <property type="entry name" value="Tetratricopeptide repeat domain"/>
    <property type="match status" value="1"/>
</dbReference>
<feature type="domain" description="Protein kinase" evidence="3">
    <location>
        <begin position="11"/>
        <end position="272"/>
    </location>
</feature>
<organism evidence="4 5">
    <name type="scientific">Labilithrix luteola</name>
    <dbReference type="NCBI Taxonomy" id="1391654"/>
    <lineage>
        <taxon>Bacteria</taxon>
        <taxon>Pseudomonadati</taxon>
        <taxon>Myxococcota</taxon>
        <taxon>Polyangia</taxon>
        <taxon>Polyangiales</taxon>
        <taxon>Labilitrichaceae</taxon>
        <taxon>Labilithrix</taxon>
    </lineage>
</organism>
<dbReference type="SMART" id="SM00220">
    <property type="entry name" value="S_TKc"/>
    <property type="match status" value="1"/>
</dbReference>
<dbReference type="RefSeq" id="WP_146654058.1">
    <property type="nucleotide sequence ID" value="NZ_CP012333.1"/>
</dbReference>
<dbReference type="SUPFAM" id="SSF56112">
    <property type="entry name" value="Protein kinase-like (PK-like)"/>
    <property type="match status" value="1"/>
</dbReference>
<evidence type="ECO:0000313" key="5">
    <source>
        <dbReference type="Proteomes" id="UP000064967"/>
    </source>
</evidence>
<keyword evidence="5" id="KW-1185">Reference proteome</keyword>
<dbReference type="InterPro" id="IPR011009">
    <property type="entry name" value="Kinase-like_dom_sf"/>
</dbReference>
<evidence type="ECO:0000256" key="1">
    <source>
        <dbReference type="ARBA" id="ARBA00022741"/>
    </source>
</evidence>
<sequence length="1345" mass="145699">MEPGTIIAQRFEIARRVAAGGMSAVYRARDLRLGGTVAVKLLAGEGATEHKERLYREARTLEKLSHPGIVRYVAHGETETGVPYLAMEWIVGETLGKRLARTGLTMAEAVRVMTRIAETLAVAHGKGVVHRDIKPSNVILRDCDVDRPTLIDFGIARMGLGPSPITTTGVMLGTLGYMAPEQARGNKLIDARADVFALGAVLFKCLTGVPAFAGDDEIAVLAKILFEAPPRARDVRPDVPPALDDLLARMLSRDPLQRPRDGGIAAAELAALGPLADDGSVTRETSEHDVITRGEQRLVSVVAVASHAHADEEFTIADGTWQGMKSLSGRLRAAIQPFGAHLESLANGMIVVTLPGRHSATDQATRAARCVLAMRAAAANVPMVLATGRAVLEERLPIGDAVDRAIRMLKQHSPDDVAHLAAGKKQPIHVDEVTAGLLDARFSVRGDAQNGLELLAEQPAVDAGRMLLGKPTPCVGRERELVMLESVFAEVVADDVARAALVTAPAGVGKSRLRYELLRMLSHRGDPHEVWTSRGDPMRAGSPFGMLAQILRAAAEAQDGEGLRVQREKIRARVSRHVPPRDVARVTQFLSEILGVTLPEDDDVQLRAARHDPILMGDQMRRAFEDWLSAECTEHPVVLVLEDLHWGDLPSVKFVDSALRALADKPLMVFALARPEVKDLFPDLFVERGVQELRLKELSRKASEKLVRQVLGETTSDDVVAQVVQTAGGNAFYLEELIRSVSMSGGKIPTQARPTSVRPRASSVSEIPSLDARRPASLAPMMLPETVLTMVQARLEALEPEARRVLRAASVFGQTFWRGGVIALLAGEHQDAHVTAWLDELCEREIFTRRDRTKFRGEQEYVFRHAFIAEAAYSMLTDKDRTIGHRLAAQWLEKVGESEAVVLAEHLERGGEPKRAISFYRRAAAQALEGNDLAACLARADAGIACGAEGEVLGRLLLRKAEAHRWRAENALAQHCAESAMTLLPRNGRRWFLASGEAVEANARLGNDTALHRSVDVLCEVSSAGPLTPPHLVALTRAACVLMEAGNYPSADELLRTIDGAFEFSRKHDDDPLAGAHVYRTRAYRAQVAGDAASALSLYNIAIARFEEAGDTRAACRHLVSAAAACVELGAYADAERALDDALRSAARMGLSGVAASGGHHQAMLLARQGDTKAALSRADAAIDAFLAQGDRRMEAAARLYRAVFLSSVDEFAGAEREARAALEVAGSTSPLGAYAYAVLARIHLSDNRAEKAAEPAAEAIRLLDALGGVEEGESYLRLTFAETRLALGDHDGAREALATARVRILERAAMIHDPAWKSCFLERVFENARTLELSQQSQQWRRGD</sequence>
<keyword evidence="1" id="KW-0547">Nucleotide-binding</keyword>
<gene>
    <name evidence="4" type="ORF">AKJ09_09926</name>
</gene>
<dbReference type="EMBL" id="CP012333">
    <property type="protein sequence ID" value="AKV03263.1"/>
    <property type="molecule type" value="Genomic_DNA"/>
</dbReference>
<dbReference type="PANTHER" id="PTHR16305">
    <property type="entry name" value="TESTICULAR SOLUBLE ADENYLYL CYCLASE"/>
    <property type="match status" value="1"/>
</dbReference>
<dbReference type="InterPro" id="IPR000719">
    <property type="entry name" value="Prot_kinase_dom"/>
</dbReference>
<dbReference type="InterPro" id="IPR008271">
    <property type="entry name" value="Ser/Thr_kinase_AS"/>
</dbReference>
<dbReference type="STRING" id="1391654.AKJ09_09926"/>
<dbReference type="PROSITE" id="PS00108">
    <property type="entry name" value="PROTEIN_KINASE_ST"/>
    <property type="match status" value="1"/>
</dbReference>
<dbReference type="InterPro" id="IPR041664">
    <property type="entry name" value="AAA_16"/>
</dbReference>
<dbReference type="GO" id="GO:0005524">
    <property type="term" value="F:ATP binding"/>
    <property type="evidence" value="ECO:0007669"/>
    <property type="project" value="UniProtKB-KW"/>
</dbReference>
<protein>
    <submittedName>
        <fullName evidence="4">Adenylate cyclase</fullName>
    </submittedName>
</protein>
<dbReference type="PROSITE" id="PS50011">
    <property type="entry name" value="PROTEIN_KINASE_DOM"/>
    <property type="match status" value="1"/>
</dbReference>
<dbReference type="Proteomes" id="UP000064967">
    <property type="component" value="Chromosome"/>
</dbReference>
<evidence type="ECO:0000313" key="4">
    <source>
        <dbReference type="EMBL" id="AKV03263.1"/>
    </source>
</evidence>
<dbReference type="GO" id="GO:0004672">
    <property type="term" value="F:protein kinase activity"/>
    <property type="evidence" value="ECO:0007669"/>
    <property type="project" value="InterPro"/>
</dbReference>
<dbReference type="Gene3D" id="3.30.200.20">
    <property type="entry name" value="Phosphorylase Kinase, domain 1"/>
    <property type="match status" value="1"/>
</dbReference>
<dbReference type="SUPFAM" id="SSF48452">
    <property type="entry name" value="TPR-like"/>
    <property type="match status" value="1"/>
</dbReference>
<dbReference type="KEGG" id="llu:AKJ09_09926"/>
<dbReference type="GO" id="GO:0005737">
    <property type="term" value="C:cytoplasm"/>
    <property type="evidence" value="ECO:0007669"/>
    <property type="project" value="TreeGrafter"/>
</dbReference>
<dbReference type="OrthoDB" id="5476032at2"/>
<dbReference type="GO" id="GO:0004016">
    <property type="term" value="F:adenylate cyclase activity"/>
    <property type="evidence" value="ECO:0007669"/>
    <property type="project" value="TreeGrafter"/>
</dbReference>
<evidence type="ECO:0000259" key="3">
    <source>
        <dbReference type="PROSITE" id="PS50011"/>
    </source>
</evidence>
<dbReference type="PATRIC" id="fig|1391654.3.peg.10053"/>
<name>A0A0K1QC16_9BACT</name>
<accession>A0A0K1QC16</accession>
<dbReference type="PANTHER" id="PTHR16305:SF28">
    <property type="entry name" value="GUANYLATE CYCLASE DOMAIN-CONTAINING PROTEIN"/>
    <property type="match status" value="1"/>
</dbReference>
<proteinExistence type="predicted"/>